<dbReference type="AlphaFoldDB" id="A0A0X8K776"/>
<evidence type="ECO:0000313" key="5">
    <source>
        <dbReference type="Proteomes" id="UP000234914"/>
    </source>
</evidence>
<gene>
    <name evidence="3" type="ORF">CYJ96_06580</name>
    <name evidence="4" type="ORF">NCTC10465_02002</name>
</gene>
<name>A0A0X8K776_FAUOS</name>
<keyword evidence="6" id="KW-1185">Reference proteome</keyword>
<dbReference type="GeneID" id="35777799"/>
<dbReference type="Proteomes" id="UP000255230">
    <property type="component" value="Unassembled WGS sequence"/>
</dbReference>
<feature type="compositionally biased region" description="Low complexity" evidence="1">
    <location>
        <begin position="61"/>
        <end position="99"/>
    </location>
</feature>
<reference evidence="3 5" key="1">
    <citation type="submission" date="2017-12" db="EMBL/GenBank/DDBJ databases">
        <title>Phylogenetic diversity of female urinary microbiome.</title>
        <authorList>
            <person name="Thomas-White K."/>
            <person name="Wolfe A.J."/>
        </authorList>
    </citation>
    <scope>NUCLEOTIDE SEQUENCE [LARGE SCALE GENOMIC DNA]</scope>
    <source>
        <strain evidence="3 5">UMB0416</strain>
    </source>
</reference>
<keyword evidence="2" id="KW-1133">Transmembrane helix</keyword>
<dbReference type="KEGG" id="mos:AXE82_08175"/>
<accession>A0A0X8K776</accession>
<evidence type="ECO:0000313" key="6">
    <source>
        <dbReference type="Proteomes" id="UP000255230"/>
    </source>
</evidence>
<evidence type="ECO:0000313" key="3">
    <source>
        <dbReference type="EMBL" id="PKZ68818.1"/>
    </source>
</evidence>
<dbReference type="EMBL" id="PKJS01000007">
    <property type="protein sequence ID" value="PKZ68818.1"/>
    <property type="molecule type" value="Genomic_DNA"/>
</dbReference>
<evidence type="ECO:0000256" key="1">
    <source>
        <dbReference type="SAM" id="MobiDB-lite"/>
    </source>
</evidence>
<protein>
    <submittedName>
        <fullName evidence="3">Uncharacterized protein</fullName>
    </submittedName>
</protein>
<reference evidence="4 6" key="2">
    <citation type="submission" date="2018-06" db="EMBL/GenBank/DDBJ databases">
        <authorList>
            <consortium name="Pathogen Informatics"/>
            <person name="Doyle S."/>
        </authorList>
    </citation>
    <scope>NUCLEOTIDE SEQUENCE [LARGE SCALE GENOMIC DNA]</scope>
    <source>
        <strain evidence="4 6">NCTC10465</strain>
    </source>
</reference>
<evidence type="ECO:0000313" key="4">
    <source>
        <dbReference type="EMBL" id="STY98194.1"/>
    </source>
</evidence>
<keyword evidence="2" id="KW-0472">Membrane</keyword>
<sequence>MAHHEVVENNVKKELSYALIGILAFLGLVLLILISAIVRPAGNHVDVAKLNAEVEAKAAASAAAAAKPAGSTPAATSPAAGETTTATANADTATGPNATVASPDNASMTPSSAPTATAKTSTIEARNASTAEAKAEIKAKTGETPNIAPPVASAVKSQEQSK</sequence>
<organism evidence="3 5">
    <name type="scientific">Faucicola osloensis</name>
    <name type="common">Moraxella osloensis</name>
    <dbReference type="NCBI Taxonomy" id="34062"/>
    <lineage>
        <taxon>Bacteria</taxon>
        <taxon>Pseudomonadati</taxon>
        <taxon>Pseudomonadota</taxon>
        <taxon>Gammaproteobacteria</taxon>
        <taxon>Moraxellales</taxon>
        <taxon>Moraxellaceae</taxon>
        <taxon>Faucicola</taxon>
    </lineage>
</organism>
<feature type="compositionally biased region" description="Low complexity" evidence="1">
    <location>
        <begin position="106"/>
        <end position="132"/>
    </location>
</feature>
<dbReference type="Proteomes" id="UP000234914">
    <property type="component" value="Unassembled WGS sequence"/>
</dbReference>
<proteinExistence type="predicted"/>
<dbReference type="RefSeq" id="WP_062333498.1">
    <property type="nucleotide sequence ID" value="NZ_CBCRZU010000027.1"/>
</dbReference>
<keyword evidence="2" id="KW-0812">Transmembrane</keyword>
<dbReference type="EMBL" id="UGPY01000001">
    <property type="protein sequence ID" value="STY98194.1"/>
    <property type="molecule type" value="Genomic_DNA"/>
</dbReference>
<feature type="region of interest" description="Disordered" evidence="1">
    <location>
        <begin position="61"/>
        <end position="162"/>
    </location>
</feature>
<feature type="transmembrane region" description="Helical" evidence="2">
    <location>
        <begin position="15"/>
        <end position="38"/>
    </location>
</feature>
<evidence type="ECO:0000256" key="2">
    <source>
        <dbReference type="SAM" id="Phobius"/>
    </source>
</evidence>